<proteinExistence type="predicted"/>
<dbReference type="InterPro" id="IPR015943">
    <property type="entry name" value="WD40/YVTN_repeat-like_dom_sf"/>
</dbReference>
<dbReference type="GO" id="GO:0005737">
    <property type="term" value="C:cytoplasm"/>
    <property type="evidence" value="ECO:0007669"/>
    <property type="project" value="TreeGrafter"/>
</dbReference>
<dbReference type="InterPro" id="IPR001680">
    <property type="entry name" value="WD40_rpt"/>
</dbReference>
<dbReference type="GO" id="GO:0080008">
    <property type="term" value="C:Cul4-RING E3 ubiquitin ligase complex"/>
    <property type="evidence" value="ECO:0007669"/>
    <property type="project" value="TreeGrafter"/>
</dbReference>
<accession>A0A7R9E1P3</accession>
<dbReference type="InterPro" id="IPR036322">
    <property type="entry name" value="WD40_repeat_dom_sf"/>
</dbReference>
<gene>
    <name evidence="4" type="ORF">TMSB3V08_LOCUS1794</name>
</gene>
<reference evidence="4" key="1">
    <citation type="submission" date="2020-11" db="EMBL/GenBank/DDBJ databases">
        <authorList>
            <person name="Tran Van P."/>
        </authorList>
    </citation>
    <scope>NUCLEOTIDE SEQUENCE</scope>
</reference>
<dbReference type="InterPro" id="IPR045151">
    <property type="entry name" value="DCAF8"/>
</dbReference>
<name>A0A7R9E1P3_9NEOP</name>
<evidence type="ECO:0000256" key="2">
    <source>
        <dbReference type="ARBA" id="ARBA00022737"/>
    </source>
</evidence>
<feature type="compositionally biased region" description="Polar residues" evidence="3">
    <location>
        <begin position="594"/>
        <end position="611"/>
    </location>
</feature>
<dbReference type="Pfam" id="PF00400">
    <property type="entry name" value="WD40"/>
    <property type="match status" value="1"/>
</dbReference>
<feature type="compositionally biased region" description="Acidic residues" evidence="3">
    <location>
        <begin position="822"/>
        <end position="841"/>
    </location>
</feature>
<keyword evidence="1" id="KW-0853">WD repeat</keyword>
<dbReference type="Gene3D" id="2.130.10.10">
    <property type="entry name" value="YVTN repeat-like/Quinoprotein amine dehydrogenase"/>
    <property type="match status" value="3"/>
</dbReference>
<evidence type="ECO:0000256" key="3">
    <source>
        <dbReference type="SAM" id="MobiDB-lite"/>
    </source>
</evidence>
<dbReference type="AlphaFoldDB" id="A0A7R9E1P3"/>
<dbReference type="SMART" id="SM00320">
    <property type="entry name" value="WD40"/>
    <property type="match status" value="7"/>
</dbReference>
<protein>
    <submittedName>
        <fullName evidence="4">Uncharacterized protein</fullName>
    </submittedName>
</protein>
<feature type="region of interest" description="Disordered" evidence="3">
    <location>
        <begin position="581"/>
        <end position="638"/>
    </location>
</feature>
<feature type="region of interest" description="Disordered" evidence="3">
    <location>
        <begin position="271"/>
        <end position="293"/>
    </location>
</feature>
<evidence type="ECO:0000256" key="1">
    <source>
        <dbReference type="ARBA" id="ARBA00022574"/>
    </source>
</evidence>
<dbReference type="GO" id="GO:0045944">
    <property type="term" value="P:positive regulation of transcription by RNA polymerase II"/>
    <property type="evidence" value="ECO:0007669"/>
    <property type="project" value="TreeGrafter"/>
</dbReference>
<dbReference type="EMBL" id="OB792847">
    <property type="protein sequence ID" value="CAD7424869.1"/>
    <property type="molecule type" value="Genomic_DNA"/>
</dbReference>
<feature type="compositionally biased region" description="Polar residues" evidence="3">
    <location>
        <begin position="628"/>
        <end position="638"/>
    </location>
</feature>
<sequence length="1058" mass="117408">MTPPEESLAPHPLLLASLLQLRCPIGEQHGANSRWVLVPHSGTWPNWGRTHRIRLGRRRACSSIFEDIYDQPYSDMTRIKLYNSTKRSKEMIQRLQLLKRLPVHNGCVNSLCWNETGEYILSGSDDQHLVVTNGYNYKVQTDYKTSHRANIFSAKFLPNTGDNNVISCSGDGIILYTGKISYIHQLYFSCHCLQFSMVTKERAGHWSPGRRSIVTKERTGHWSPEREINNCHHYYVESRSMVTRRSTVTRVGGGQRPPGHQGGRRSTVVTRVGGGQQSSPGWEEVNSRHQGGRRSAVTRVVGVNQSPGWEEVNNRHQGGRGVPFTLHLFSTDLMRKDETFYNQFNCHSGTTYEVITVPNDPHSFLSCGEDGTVRWFDLRVKDRCNKPQCKEDIMITCQRAVTALSVNPTAPYQLAIGCSDSTVRMFDRRMLGTKASGGSESTRALRPLCSFTVPHFEDRSYRITSLCFSPEGEDILVSYSSDHLYLFSVKDHSIVPLKASMEEMSPRLEKGRKLSQRSPPPVRRLRLRGDWSDTGPNARPEREGGRRGGGEIAQARPTLHATLMQRMTDVLSRMLNDPATRAAFSGTGEDTGDRQTTGNPLPEANSTQTSGVSSQEVEQQEFEEIPLNSCSTSSSISVPQLSTLSIHSGERVEDINEGVDSGTSTAAVIENAAVPLHDNALDLSQHGLACDGGSITSTNNITNIALSPSSSSSVMLSPGTEMIKRNISNLQDQLSTMREGFIERHGSEPTVSLVYSDKGSTSATISLGVGDEVSRELHPHTISSHAAIPMETEETLQAEPNSLDQPAGPSQSQSLPAQNNAEDGEDEDGEEDYNDSDDEDLMASGSRRFSSHLEEAEAASRHDKEMMFDEQGSNQPAVKQKYLGHRNARTMIKEATFWGQDYVLSGSDCGHVFAWDRHSGALVMLLEADHHVVNCLQPHPFLPILATSGIDYDVKLWAPLQDEPCFDLQQAQVLMKRNEVMLEETKDTITVPASFMIRMLACLNQIRRAYNAKVVEIELGTCEECTLMKDLGQIQITSGGSLIHKVKVVLFNFLANLI</sequence>
<feature type="region of interest" description="Disordered" evidence="3">
    <location>
        <begin position="506"/>
        <end position="552"/>
    </location>
</feature>
<evidence type="ECO:0000313" key="4">
    <source>
        <dbReference type="EMBL" id="CAD7424869.1"/>
    </source>
</evidence>
<organism evidence="4">
    <name type="scientific">Timema monikensis</name>
    <dbReference type="NCBI Taxonomy" id="170555"/>
    <lineage>
        <taxon>Eukaryota</taxon>
        <taxon>Metazoa</taxon>
        <taxon>Ecdysozoa</taxon>
        <taxon>Arthropoda</taxon>
        <taxon>Hexapoda</taxon>
        <taxon>Insecta</taxon>
        <taxon>Pterygota</taxon>
        <taxon>Neoptera</taxon>
        <taxon>Polyneoptera</taxon>
        <taxon>Phasmatodea</taxon>
        <taxon>Timematodea</taxon>
        <taxon>Timematoidea</taxon>
        <taxon>Timematidae</taxon>
        <taxon>Timema</taxon>
    </lineage>
</organism>
<keyword evidence="2" id="KW-0677">Repeat</keyword>
<feature type="compositionally biased region" description="Polar residues" evidence="3">
    <location>
        <begin position="798"/>
        <end position="821"/>
    </location>
</feature>
<dbReference type="PANTHER" id="PTHR15574:SF39">
    <property type="entry name" value="DDB1- AND CUL4-ASSOCIATED FACTOR 6"/>
    <property type="match status" value="1"/>
</dbReference>
<dbReference type="PANTHER" id="PTHR15574">
    <property type="entry name" value="WD REPEAT DOMAIN-CONTAINING FAMILY"/>
    <property type="match status" value="1"/>
</dbReference>
<dbReference type="SUPFAM" id="SSF50978">
    <property type="entry name" value="WD40 repeat-like"/>
    <property type="match status" value="1"/>
</dbReference>
<feature type="compositionally biased region" description="Basic and acidic residues" evidence="3">
    <location>
        <begin position="539"/>
        <end position="549"/>
    </location>
</feature>
<feature type="region of interest" description="Disordered" evidence="3">
    <location>
        <begin position="797"/>
        <end position="843"/>
    </location>
</feature>